<organism evidence="3 4">
    <name type="scientific">Salinicola rhizosphaerae</name>
    <dbReference type="NCBI Taxonomy" id="1443141"/>
    <lineage>
        <taxon>Bacteria</taxon>
        <taxon>Pseudomonadati</taxon>
        <taxon>Pseudomonadota</taxon>
        <taxon>Gammaproteobacteria</taxon>
        <taxon>Oceanospirillales</taxon>
        <taxon>Halomonadaceae</taxon>
        <taxon>Salinicola</taxon>
    </lineage>
</organism>
<reference evidence="4" key="1">
    <citation type="journal article" date="2019" name="Int. J. Syst. Evol. Microbiol.">
        <title>The Global Catalogue of Microorganisms (GCM) 10K type strain sequencing project: providing services to taxonomists for standard genome sequencing and annotation.</title>
        <authorList>
            <consortium name="The Broad Institute Genomics Platform"/>
            <consortium name="The Broad Institute Genome Sequencing Center for Infectious Disease"/>
            <person name="Wu L."/>
            <person name="Ma J."/>
        </authorList>
    </citation>
    <scope>NUCLEOTIDE SEQUENCE [LARGE SCALE GENOMIC DNA]</scope>
    <source>
        <strain evidence="4">KCTC 32998</strain>
    </source>
</reference>
<keyword evidence="4" id="KW-1185">Reference proteome</keyword>
<dbReference type="Gene3D" id="2.40.128.270">
    <property type="match status" value="1"/>
</dbReference>
<dbReference type="RefSeq" id="WP_189445919.1">
    <property type="nucleotide sequence ID" value="NZ_BMZI01000008.1"/>
</dbReference>
<evidence type="ECO:0000313" key="3">
    <source>
        <dbReference type="EMBL" id="GHB32320.1"/>
    </source>
</evidence>
<keyword evidence="1" id="KW-0732">Signal</keyword>
<feature type="chain" id="PRO_5045473745" description="DUF306 domain-containing protein" evidence="1">
    <location>
        <begin position="23"/>
        <end position="147"/>
    </location>
</feature>
<dbReference type="Proteomes" id="UP000646745">
    <property type="component" value="Unassembled WGS sequence"/>
</dbReference>
<feature type="domain" description="DUF306" evidence="2">
    <location>
        <begin position="32"/>
        <end position="140"/>
    </location>
</feature>
<evidence type="ECO:0000259" key="2">
    <source>
        <dbReference type="Pfam" id="PF03724"/>
    </source>
</evidence>
<protein>
    <recommendedName>
        <fullName evidence="2">DUF306 domain-containing protein</fullName>
    </recommendedName>
</protein>
<dbReference type="InterPro" id="IPR038670">
    <property type="entry name" value="HslJ-like_sf"/>
</dbReference>
<name>A0ABQ3ECT9_9GAMM</name>
<proteinExistence type="predicted"/>
<sequence>MKEIASLGAGLLLASLVLAGCAADGGQEPPTEPLIGTYWKLAQLDGKDVVVGDNEREPHLVFDRHHRLMGSTGCNRLTAGFETRDEAITLSSLASTRMACAAALMTQEQRWMESLGRVARYEIVGDRLILEDDESNPLAELTANALY</sequence>
<dbReference type="PROSITE" id="PS51257">
    <property type="entry name" value="PROKAR_LIPOPROTEIN"/>
    <property type="match status" value="1"/>
</dbReference>
<dbReference type="InterPro" id="IPR005184">
    <property type="entry name" value="DUF306_Meta_HslJ"/>
</dbReference>
<accession>A0ABQ3ECT9</accession>
<evidence type="ECO:0000256" key="1">
    <source>
        <dbReference type="SAM" id="SignalP"/>
    </source>
</evidence>
<dbReference type="PANTHER" id="PTHR35535">
    <property type="entry name" value="HEAT SHOCK PROTEIN HSLJ"/>
    <property type="match status" value="1"/>
</dbReference>
<dbReference type="PANTHER" id="PTHR35535:SF1">
    <property type="entry name" value="HEAT SHOCK PROTEIN HSLJ"/>
    <property type="match status" value="1"/>
</dbReference>
<feature type="signal peptide" evidence="1">
    <location>
        <begin position="1"/>
        <end position="22"/>
    </location>
</feature>
<dbReference type="EMBL" id="BMZI01000008">
    <property type="protein sequence ID" value="GHB32320.1"/>
    <property type="molecule type" value="Genomic_DNA"/>
</dbReference>
<comment type="caution">
    <text evidence="3">The sequence shown here is derived from an EMBL/GenBank/DDBJ whole genome shotgun (WGS) entry which is preliminary data.</text>
</comment>
<gene>
    <name evidence="3" type="ORF">GCM10009038_33880</name>
</gene>
<evidence type="ECO:0000313" key="4">
    <source>
        <dbReference type="Proteomes" id="UP000646745"/>
    </source>
</evidence>
<dbReference type="Pfam" id="PF03724">
    <property type="entry name" value="META"/>
    <property type="match status" value="1"/>
</dbReference>
<dbReference type="InterPro" id="IPR053147">
    <property type="entry name" value="Hsp_HslJ-like"/>
</dbReference>